<protein>
    <submittedName>
        <fullName evidence="9">AflU / cypA / P450 monooxygenase</fullName>
    </submittedName>
</protein>
<dbReference type="InterPro" id="IPR050121">
    <property type="entry name" value="Cytochrome_P450_monoxygenase"/>
</dbReference>
<evidence type="ECO:0000256" key="5">
    <source>
        <dbReference type="ARBA" id="ARBA00023002"/>
    </source>
</evidence>
<evidence type="ECO:0000256" key="8">
    <source>
        <dbReference type="PIRSR" id="PIRSR602401-1"/>
    </source>
</evidence>
<dbReference type="Proteomes" id="UP000275480">
    <property type="component" value="Unassembled WGS sequence"/>
</dbReference>
<dbReference type="Gene3D" id="1.10.630.10">
    <property type="entry name" value="Cytochrome P450"/>
    <property type="match status" value="1"/>
</dbReference>
<gene>
    <name evidence="9" type="ORF">CA14_007507</name>
</gene>
<comment type="similarity">
    <text evidence="2">Belongs to the cytochrome P450 family.</text>
</comment>
<keyword evidence="4 8" id="KW-0479">Metal-binding</keyword>
<evidence type="ECO:0000256" key="3">
    <source>
        <dbReference type="ARBA" id="ARBA00022617"/>
    </source>
</evidence>
<dbReference type="GO" id="GO:0016705">
    <property type="term" value="F:oxidoreductase activity, acting on paired donors, with incorporation or reduction of molecular oxygen"/>
    <property type="evidence" value="ECO:0007669"/>
    <property type="project" value="InterPro"/>
</dbReference>
<evidence type="ECO:0000313" key="10">
    <source>
        <dbReference type="Proteomes" id="UP000275480"/>
    </source>
</evidence>
<sequence length="252" mass="27874">MGDQKTLLQAMATADVPEEEKTATRLQMETLNIIAGGTETTARALAVGVFHLAHKPSLLLQLRDELRTVMPFPDSLASCTQLEQLPYSYLAGVVNESLRLAFGFIIRPARVYPNDPLTPISQSAYFVCMDPSIFSQPDDFNPDRWVQAARDGNKLHRYLIVLSKGSRHCLGIKYVSPLGANYPLRGSPNIGTRMVSFALAEIYLAIATVARRFDLVPYQTTVEQLQMKRDLGFTAPEKGPFTVRAKVTGLAD</sequence>
<reference evidence="9 10" key="1">
    <citation type="submission" date="2018-07" db="EMBL/GenBank/DDBJ databases">
        <title>Identification of spontaneous genetic mutation associated with occurrence of a yellow conidial color mutant of Aspergillus flavus.</title>
        <authorList>
            <person name="Chang P.-K."/>
            <person name="Mack B.M."/>
            <person name="Scharfenstein L."/>
            <person name="Gilbert M.K."/>
        </authorList>
    </citation>
    <scope>NUCLEOTIDE SEQUENCE [LARGE SCALE GENOMIC DNA]</scope>
    <source>
        <strain evidence="9 10">CA14</strain>
    </source>
</reference>
<evidence type="ECO:0000256" key="2">
    <source>
        <dbReference type="ARBA" id="ARBA00010617"/>
    </source>
</evidence>
<evidence type="ECO:0000256" key="7">
    <source>
        <dbReference type="ARBA" id="ARBA00023033"/>
    </source>
</evidence>
<dbReference type="Pfam" id="PF00067">
    <property type="entry name" value="p450"/>
    <property type="match status" value="1"/>
</dbReference>
<keyword evidence="3 8" id="KW-0349">Heme</keyword>
<keyword evidence="6 8" id="KW-0408">Iron</keyword>
<dbReference type="GO" id="GO:0020037">
    <property type="term" value="F:heme binding"/>
    <property type="evidence" value="ECO:0007669"/>
    <property type="project" value="InterPro"/>
</dbReference>
<dbReference type="EMBL" id="QQZZ01000099">
    <property type="protein sequence ID" value="RMZ42996.1"/>
    <property type="molecule type" value="Genomic_DNA"/>
</dbReference>
<evidence type="ECO:0000256" key="6">
    <source>
        <dbReference type="ARBA" id="ARBA00023004"/>
    </source>
</evidence>
<evidence type="ECO:0000256" key="1">
    <source>
        <dbReference type="ARBA" id="ARBA00001971"/>
    </source>
</evidence>
<feature type="binding site" description="axial binding residue" evidence="8">
    <location>
        <position position="169"/>
    </location>
    <ligand>
        <name>heme</name>
        <dbReference type="ChEBI" id="CHEBI:30413"/>
    </ligand>
    <ligandPart>
        <name>Fe</name>
        <dbReference type="ChEBI" id="CHEBI:18248"/>
    </ligandPart>
</feature>
<keyword evidence="7 9" id="KW-0503">Monooxygenase</keyword>
<comment type="cofactor">
    <cofactor evidence="1 8">
        <name>heme</name>
        <dbReference type="ChEBI" id="CHEBI:30413"/>
    </cofactor>
</comment>
<dbReference type="PANTHER" id="PTHR24305:SF157">
    <property type="entry name" value="N-ACETYLTRYPTOPHAN 6-HYDROXYLASE IVOC-RELATED"/>
    <property type="match status" value="1"/>
</dbReference>
<name>A0AB74C8T5_ASPFL</name>
<organism evidence="9 10">
    <name type="scientific">Aspergillus flavus</name>
    <dbReference type="NCBI Taxonomy" id="5059"/>
    <lineage>
        <taxon>Eukaryota</taxon>
        <taxon>Fungi</taxon>
        <taxon>Dikarya</taxon>
        <taxon>Ascomycota</taxon>
        <taxon>Pezizomycotina</taxon>
        <taxon>Eurotiomycetes</taxon>
        <taxon>Eurotiomycetidae</taxon>
        <taxon>Eurotiales</taxon>
        <taxon>Aspergillaceae</taxon>
        <taxon>Aspergillus</taxon>
        <taxon>Aspergillus subgen. Circumdati</taxon>
    </lineage>
</organism>
<dbReference type="InterPro" id="IPR036396">
    <property type="entry name" value="Cyt_P450_sf"/>
</dbReference>
<keyword evidence="5" id="KW-0560">Oxidoreductase</keyword>
<dbReference type="InterPro" id="IPR002401">
    <property type="entry name" value="Cyt_P450_E_grp-I"/>
</dbReference>
<proteinExistence type="inferred from homology"/>
<dbReference type="PRINTS" id="PR00463">
    <property type="entry name" value="EP450I"/>
</dbReference>
<evidence type="ECO:0000256" key="4">
    <source>
        <dbReference type="ARBA" id="ARBA00022723"/>
    </source>
</evidence>
<dbReference type="AlphaFoldDB" id="A0AB74C8T5"/>
<dbReference type="GO" id="GO:0005506">
    <property type="term" value="F:iron ion binding"/>
    <property type="evidence" value="ECO:0007669"/>
    <property type="project" value="InterPro"/>
</dbReference>
<dbReference type="PANTHER" id="PTHR24305">
    <property type="entry name" value="CYTOCHROME P450"/>
    <property type="match status" value="1"/>
</dbReference>
<dbReference type="GO" id="GO:0004497">
    <property type="term" value="F:monooxygenase activity"/>
    <property type="evidence" value="ECO:0007669"/>
    <property type="project" value="UniProtKB-KW"/>
</dbReference>
<dbReference type="InterPro" id="IPR001128">
    <property type="entry name" value="Cyt_P450"/>
</dbReference>
<comment type="caution">
    <text evidence="9">The sequence shown here is derived from an EMBL/GenBank/DDBJ whole genome shotgun (WGS) entry which is preliminary data.</text>
</comment>
<accession>A0AB74C8T5</accession>
<dbReference type="SUPFAM" id="SSF48264">
    <property type="entry name" value="Cytochrome P450"/>
    <property type="match status" value="1"/>
</dbReference>
<evidence type="ECO:0000313" key="9">
    <source>
        <dbReference type="EMBL" id="RMZ42996.1"/>
    </source>
</evidence>